<dbReference type="GO" id="GO:0006298">
    <property type="term" value="P:mismatch repair"/>
    <property type="evidence" value="ECO:0007669"/>
    <property type="project" value="TreeGrafter"/>
</dbReference>
<name>A0AAW1R0C7_9CHLO</name>
<dbReference type="GO" id="GO:0006275">
    <property type="term" value="P:regulation of DNA replication"/>
    <property type="evidence" value="ECO:0007669"/>
    <property type="project" value="InterPro"/>
</dbReference>
<dbReference type="PANTHER" id="PTHR11352:SF0">
    <property type="entry name" value="PROLIFERATING CELL NUCLEAR ANTIGEN"/>
    <property type="match status" value="1"/>
</dbReference>
<dbReference type="GO" id="GO:0006272">
    <property type="term" value="P:leading strand elongation"/>
    <property type="evidence" value="ECO:0007669"/>
    <property type="project" value="TreeGrafter"/>
</dbReference>
<dbReference type="GO" id="GO:0003677">
    <property type="term" value="F:DNA binding"/>
    <property type="evidence" value="ECO:0007669"/>
    <property type="project" value="UniProtKB-KW"/>
</dbReference>
<keyword evidence="4" id="KW-1185">Reference proteome</keyword>
<dbReference type="PANTHER" id="PTHR11352">
    <property type="entry name" value="PROLIFERATING CELL NUCLEAR ANTIGEN"/>
    <property type="match status" value="1"/>
</dbReference>
<dbReference type="InterPro" id="IPR000730">
    <property type="entry name" value="Pr_cel_nuc_antig"/>
</dbReference>
<dbReference type="GO" id="GO:0019985">
    <property type="term" value="P:translesion synthesis"/>
    <property type="evidence" value="ECO:0007669"/>
    <property type="project" value="TreeGrafter"/>
</dbReference>
<evidence type="ECO:0000256" key="1">
    <source>
        <dbReference type="ARBA" id="ARBA00023125"/>
    </source>
</evidence>
<evidence type="ECO:0000259" key="2">
    <source>
        <dbReference type="Pfam" id="PF00705"/>
    </source>
</evidence>
<accession>A0AAW1R0C7</accession>
<gene>
    <name evidence="3" type="ORF">WJX74_009369</name>
</gene>
<comment type="caution">
    <text evidence="3">The sequence shown here is derived from an EMBL/GenBank/DDBJ whole genome shotgun (WGS) entry which is preliminary data.</text>
</comment>
<evidence type="ECO:0000313" key="4">
    <source>
        <dbReference type="Proteomes" id="UP001438707"/>
    </source>
</evidence>
<sequence length="81" mass="9216">MMLQTVQGTMFKNLMESMKETLNDCNIVCRPEGLECTGLDASHISIAHFKLFADGVEAYSCNNTYTIGINTQYFHRYLKNV</sequence>
<evidence type="ECO:0000313" key="3">
    <source>
        <dbReference type="EMBL" id="KAK9827182.1"/>
    </source>
</evidence>
<dbReference type="InterPro" id="IPR022648">
    <property type="entry name" value="Pr_cel_nuc_antig_N"/>
</dbReference>
<dbReference type="GO" id="GO:0030337">
    <property type="term" value="F:DNA polymerase processivity factor activity"/>
    <property type="evidence" value="ECO:0007669"/>
    <property type="project" value="InterPro"/>
</dbReference>
<dbReference type="AlphaFoldDB" id="A0AAW1R0C7"/>
<dbReference type="PRINTS" id="PR00339">
    <property type="entry name" value="PCNACYCLIN"/>
</dbReference>
<dbReference type="Proteomes" id="UP001438707">
    <property type="component" value="Unassembled WGS sequence"/>
</dbReference>
<dbReference type="EMBL" id="JALJOS010000019">
    <property type="protein sequence ID" value="KAK9827182.1"/>
    <property type="molecule type" value="Genomic_DNA"/>
</dbReference>
<keyword evidence="1" id="KW-0238">DNA-binding</keyword>
<dbReference type="SUPFAM" id="SSF55979">
    <property type="entry name" value="DNA clamp"/>
    <property type="match status" value="1"/>
</dbReference>
<dbReference type="InterPro" id="IPR046938">
    <property type="entry name" value="DNA_clamp_sf"/>
</dbReference>
<proteinExistence type="predicted"/>
<dbReference type="GO" id="GO:0043626">
    <property type="term" value="C:PCNA complex"/>
    <property type="evidence" value="ECO:0007669"/>
    <property type="project" value="TreeGrafter"/>
</dbReference>
<reference evidence="3 4" key="1">
    <citation type="journal article" date="2024" name="Nat. Commun.">
        <title>Phylogenomics reveals the evolutionary origins of lichenization in chlorophyte algae.</title>
        <authorList>
            <person name="Puginier C."/>
            <person name="Libourel C."/>
            <person name="Otte J."/>
            <person name="Skaloud P."/>
            <person name="Haon M."/>
            <person name="Grisel S."/>
            <person name="Petersen M."/>
            <person name="Berrin J.G."/>
            <person name="Delaux P.M."/>
            <person name="Dal Grande F."/>
            <person name="Keller J."/>
        </authorList>
    </citation>
    <scope>NUCLEOTIDE SEQUENCE [LARGE SCALE GENOMIC DNA]</scope>
    <source>
        <strain evidence="3 4">SAG 2145</strain>
    </source>
</reference>
<dbReference type="Gene3D" id="3.10.150.10">
    <property type="entry name" value="DNA Polymerase III, subunit A, domain 2"/>
    <property type="match status" value="1"/>
</dbReference>
<feature type="domain" description="Proliferating cell nuclear antigen PCNA N-terminal" evidence="2">
    <location>
        <begin position="4"/>
        <end position="79"/>
    </location>
</feature>
<protein>
    <recommendedName>
        <fullName evidence="2">Proliferating cell nuclear antigen PCNA N-terminal domain-containing protein</fullName>
    </recommendedName>
</protein>
<organism evidence="3 4">
    <name type="scientific">Apatococcus lobatus</name>
    <dbReference type="NCBI Taxonomy" id="904363"/>
    <lineage>
        <taxon>Eukaryota</taxon>
        <taxon>Viridiplantae</taxon>
        <taxon>Chlorophyta</taxon>
        <taxon>core chlorophytes</taxon>
        <taxon>Trebouxiophyceae</taxon>
        <taxon>Chlorellales</taxon>
        <taxon>Chlorellaceae</taxon>
        <taxon>Apatococcus</taxon>
    </lineage>
</organism>
<dbReference type="Pfam" id="PF00705">
    <property type="entry name" value="PCNA_N"/>
    <property type="match status" value="1"/>
</dbReference>